<evidence type="ECO:0000256" key="1">
    <source>
        <dbReference type="ARBA" id="ARBA00002397"/>
    </source>
</evidence>
<organism evidence="4">
    <name type="scientific">Burkholderia pseudomallei 1710a</name>
    <dbReference type="NCBI Taxonomy" id="320371"/>
    <lineage>
        <taxon>Bacteria</taxon>
        <taxon>Pseudomonadati</taxon>
        <taxon>Pseudomonadota</taxon>
        <taxon>Betaproteobacteria</taxon>
        <taxon>Burkholderiales</taxon>
        <taxon>Burkholderiaceae</taxon>
        <taxon>Burkholderia</taxon>
        <taxon>pseudomallei group</taxon>
    </lineage>
</organism>
<dbReference type="Proteomes" id="UP000001812">
    <property type="component" value="Chromosome I"/>
</dbReference>
<dbReference type="AlphaFoldDB" id="A0A0E1W5X6"/>
<gene>
    <name evidence="4" type="ORF">BURPS1710A_0530</name>
</gene>
<dbReference type="EMBL" id="CM000832">
    <property type="protein sequence ID" value="EET08553.1"/>
    <property type="molecule type" value="Genomic_DNA"/>
</dbReference>
<evidence type="ECO:0000313" key="4">
    <source>
        <dbReference type="EMBL" id="EET08553.1"/>
    </source>
</evidence>
<proteinExistence type="inferred from homology"/>
<dbReference type="GO" id="GO:0044780">
    <property type="term" value="P:bacterial-type flagellum assembly"/>
    <property type="evidence" value="ECO:0007669"/>
    <property type="project" value="InterPro"/>
</dbReference>
<name>A0A0E1W5X6_BURPE</name>
<keyword evidence="3" id="KW-1005">Bacterial flagellum biogenesis</keyword>
<keyword evidence="4" id="KW-0966">Cell projection</keyword>
<dbReference type="InterPro" id="IPR007809">
    <property type="entry name" value="FlgN-like"/>
</dbReference>
<accession>A0A0E1W5X6</accession>
<comment type="function">
    <text evidence="1">Required for the efficient initiation of filament assembly.</text>
</comment>
<dbReference type="HOGENOM" id="CLU_137423_1_1_4"/>
<evidence type="ECO:0000256" key="3">
    <source>
        <dbReference type="ARBA" id="ARBA00022795"/>
    </source>
</evidence>
<keyword evidence="4" id="KW-0969">Cilium</keyword>
<dbReference type="RefSeq" id="WP_004523043.1">
    <property type="nucleotide sequence ID" value="NZ_CM000832.1"/>
</dbReference>
<evidence type="ECO:0000256" key="2">
    <source>
        <dbReference type="ARBA" id="ARBA00007703"/>
    </source>
</evidence>
<dbReference type="SUPFAM" id="SSF140566">
    <property type="entry name" value="FlgN-like"/>
    <property type="match status" value="1"/>
</dbReference>
<reference evidence="4" key="1">
    <citation type="submission" date="2009-05" db="EMBL/GenBank/DDBJ databases">
        <authorList>
            <person name="Harkins D.M."/>
            <person name="DeShazer D."/>
            <person name="Woods D.E."/>
            <person name="Brinkac L.M."/>
            <person name="Brown K.A."/>
            <person name="Hung G.C."/>
            <person name="Tuanyok A."/>
            <person name="Zhang B."/>
            <person name="Nierman W.C."/>
        </authorList>
    </citation>
    <scope>NUCLEOTIDE SEQUENCE [LARGE SCALE GENOMIC DNA]</scope>
    <source>
        <strain evidence="4">1710a</strain>
    </source>
</reference>
<dbReference type="Gene3D" id="1.20.58.300">
    <property type="entry name" value="FlgN-like"/>
    <property type="match status" value="1"/>
</dbReference>
<sequence>MHHMAHGRSARRHVERNEMRDELLATVNDEHATVEAFASLLAYEEKALTTAAPLDALPGIVERKTELLEKLAQLERRRDTLLASLGLPAGKKGMDLAAENDARLANGWQLLQHSAERARHANAINGMLIRIRMDYNERTLSVLRAAPQRNGFYGPDGRVAAVAR</sequence>
<dbReference type="InterPro" id="IPR036679">
    <property type="entry name" value="FlgN-like_sf"/>
</dbReference>
<comment type="similarity">
    <text evidence="2">Belongs to the FlgN family.</text>
</comment>
<keyword evidence="4" id="KW-0282">Flagellum</keyword>
<dbReference type="Pfam" id="PF05130">
    <property type="entry name" value="FlgN"/>
    <property type="match status" value="1"/>
</dbReference>
<protein>
    <submittedName>
        <fullName evidence="4">Flagellar protein, FlgN family</fullName>
    </submittedName>
</protein>